<comment type="caution">
    <text evidence="2">The sequence shown here is derived from an EMBL/GenBank/DDBJ whole genome shotgun (WGS) entry which is preliminary data.</text>
</comment>
<proteinExistence type="predicted"/>
<accession>A0A2T7PTC6</accession>
<organism evidence="2 3">
    <name type="scientific">Pomacea canaliculata</name>
    <name type="common">Golden apple snail</name>
    <dbReference type="NCBI Taxonomy" id="400727"/>
    <lineage>
        <taxon>Eukaryota</taxon>
        <taxon>Metazoa</taxon>
        <taxon>Spiralia</taxon>
        <taxon>Lophotrochozoa</taxon>
        <taxon>Mollusca</taxon>
        <taxon>Gastropoda</taxon>
        <taxon>Caenogastropoda</taxon>
        <taxon>Architaenioglossa</taxon>
        <taxon>Ampullarioidea</taxon>
        <taxon>Ampullariidae</taxon>
        <taxon>Pomacea</taxon>
    </lineage>
</organism>
<feature type="region of interest" description="Disordered" evidence="1">
    <location>
        <begin position="45"/>
        <end position="79"/>
    </location>
</feature>
<reference evidence="2 3" key="1">
    <citation type="submission" date="2018-04" db="EMBL/GenBank/DDBJ databases">
        <title>The genome of golden apple snail Pomacea canaliculata provides insight into stress tolerance and invasive adaptation.</title>
        <authorList>
            <person name="Liu C."/>
            <person name="Liu B."/>
            <person name="Ren Y."/>
            <person name="Zhang Y."/>
            <person name="Wang H."/>
            <person name="Li S."/>
            <person name="Jiang F."/>
            <person name="Yin L."/>
            <person name="Zhang G."/>
            <person name="Qian W."/>
            <person name="Fan W."/>
        </authorList>
    </citation>
    <scope>NUCLEOTIDE SEQUENCE [LARGE SCALE GENOMIC DNA]</scope>
    <source>
        <strain evidence="2">SZHN2017</strain>
        <tissue evidence="2">Muscle</tissue>
    </source>
</reference>
<dbReference type="AlphaFoldDB" id="A0A2T7PTC6"/>
<name>A0A2T7PTC6_POMCA</name>
<sequence length="79" mass="9257">MRQLHRAIRQSDWLKENTAEKWMEENPDTAKEILDIISKERAKQLQVNNEEKDSDLLKEEAELHKGSGDKSEQQLVDNP</sequence>
<dbReference type="EMBL" id="PZQS01000002">
    <property type="protein sequence ID" value="PVD36675.1"/>
    <property type="molecule type" value="Genomic_DNA"/>
</dbReference>
<protein>
    <submittedName>
        <fullName evidence="2">Uncharacterized protein</fullName>
    </submittedName>
</protein>
<evidence type="ECO:0000313" key="2">
    <source>
        <dbReference type="EMBL" id="PVD36675.1"/>
    </source>
</evidence>
<evidence type="ECO:0000313" key="3">
    <source>
        <dbReference type="Proteomes" id="UP000245119"/>
    </source>
</evidence>
<evidence type="ECO:0000256" key="1">
    <source>
        <dbReference type="SAM" id="MobiDB-lite"/>
    </source>
</evidence>
<keyword evidence="3" id="KW-1185">Reference proteome</keyword>
<gene>
    <name evidence="2" type="ORF">C0Q70_03661</name>
</gene>
<dbReference type="Proteomes" id="UP000245119">
    <property type="component" value="Linkage Group LG2"/>
</dbReference>
<feature type="compositionally biased region" description="Basic and acidic residues" evidence="1">
    <location>
        <begin position="45"/>
        <end position="72"/>
    </location>
</feature>